<name>A0A8H7VFD6_9FUNG</name>
<dbReference type="PANTHER" id="PTHR16166">
    <property type="entry name" value="VACUOLAR PROTEIN SORTING-ASSOCIATED PROTEIN VPS13"/>
    <property type="match status" value="1"/>
</dbReference>
<dbReference type="PANTHER" id="PTHR16166:SF93">
    <property type="entry name" value="INTERMEMBRANE LIPID TRANSFER PROTEIN VPS13"/>
    <property type="match status" value="1"/>
</dbReference>
<dbReference type="GO" id="GO:0006623">
    <property type="term" value="P:protein targeting to vacuole"/>
    <property type="evidence" value="ECO:0007669"/>
    <property type="project" value="TreeGrafter"/>
</dbReference>
<protein>
    <recommendedName>
        <fullName evidence="5">Chorein N-terminal domain-containing protein</fullName>
    </recommendedName>
</protein>
<dbReference type="GO" id="GO:0007005">
    <property type="term" value="P:mitochondrion organization"/>
    <property type="evidence" value="ECO:0007669"/>
    <property type="project" value="TreeGrafter"/>
</dbReference>
<feature type="region of interest" description="Disordered" evidence="4">
    <location>
        <begin position="883"/>
        <end position="913"/>
    </location>
</feature>
<feature type="compositionally biased region" description="Polar residues" evidence="4">
    <location>
        <begin position="1805"/>
        <end position="1822"/>
    </location>
</feature>
<comment type="caution">
    <text evidence="6">The sequence shown here is derived from an EMBL/GenBank/DDBJ whole genome shotgun (WGS) entry which is preliminary data.</text>
</comment>
<feature type="coiled-coil region" evidence="3">
    <location>
        <begin position="352"/>
        <end position="409"/>
    </location>
</feature>
<feature type="region of interest" description="Disordered" evidence="4">
    <location>
        <begin position="1795"/>
        <end position="1822"/>
    </location>
</feature>
<keyword evidence="7" id="KW-1185">Reference proteome</keyword>
<evidence type="ECO:0000256" key="1">
    <source>
        <dbReference type="ARBA" id="ARBA00006545"/>
    </source>
</evidence>
<feature type="compositionally biased region" description="Basic and acidic residues" evidence="4">
    <location>
        <begin position="103"/>
        <end position="112"/>
    </location>
</feature>
<keyword evidence="3" id="KW-0175">Coiled coil</keyword>
<organism evidence="6 7">
    <name type="scientific">Circinella minor</name>
    <dbReference type="NCBI Taxonomy" id="1195481"/>
    <lineage>
        <taxon>Eukaryota</taxon>
        <taxon>Fungi</taxon>
        <taxon>Fungi incertae sedis</taxon>
        <taxon>Mucoromycota</taxon>
        <taxon>Mucoromycotina</taxon>
        <taxon>Mucoromycetes</taxon>
        <taxon>Mucorales</taxon>
        <taxon>Lichtheimiaceae</taxon>
        <taxon>Circinella</taxon>
    </lineage>
</organism>
<feature type="region of interest" description="Disordered" evidence="4">
    <location>
        <begin position="97"/>
        <end position="116"/>
    </location>
</feature>
<sequence>MLESLVASILNRFLGNYVSNLNYDQLNIGIWNGEANLRDLKLRREALDKLDLPINVLEGKLTIIFFKRKKTKFTSLEEEEERAQALKQRRLATAELLSNSSKEGQKEQRQGDEGNDGFISQLTTKIVDNLQVSIKNIHLRFEDNVSDPDHPFAAGITLKELSAVSTDGEWNPTFISELTNTIHKLTTLHSLSVYWNTDAESLAGMPHEEATRVFNDLIPDGSQDPTNDHKHQYILKPVSGTGKVKLNKQFGKNVAKTDVTLLFEELGICLDDHQYRDAILLVDLFHANLKKQKYLKYHPEKGSTPKSNPRAYWKFAQEAVLSEIHDRHYKWSWDHFKTRRDQRRSYIECYTASQMKKTTTEQMEQLEHLEKELSFDDIRFYRSLARSKLKREKHKIEQEKKKAESENKGWFSSWWSGSSESKSDNQGDDSNEPIVITDEQKKELYEAIDYDEEKATIAAAVDMPKDFSNNQFILLNKTMKLSINTKLKRGSLSLMKHVASDRSRHDLASLVFDTVTTDVIQYIESAKIGVSLGDLRLYDNLTPNTIYPQLIGARSRDGTSRSLADAIYAQNDGFISKITDISEPSGDKEPLFNAVIEHKPFNNIADNAIKLSTKRLEIIYNPKIVKGIMEFFKPPDNQSESINALLEVAGDTFEEFKQQTRAGLEYALDQHTTLALDIDMDAPVFVIPESCTERNTACMIIDAGHIQVDSELADPNHVHELKNKKHSKDDYQKLESLMYDKFKVSLSQTKLLIATDVDDCLAQQRGQRKGNAHIIERIDMNFLVELCILQRAAQFTKFKVSGNLPLLSLNISDTKYKILMQMIDLILEGISDSDDKPQAVEPEDEQQERYMQQQQMYPYLQTSWANRDHSRNDLWISDTESEASYDPSSTLKRQDSYEVNTPLSSSASSISGGQRHQQEQFRFTFQVDKVSATIHETLPDDGTEKLLCELVLETFMLEFTNRPYDMLVDVSLRSLNIVDKMEHGDEFHYLVTSDTIHRNTTKNLVQIKYMQVNKSHPLYQDIYQGFDQTVEIALSTLNIVVTRSSILTLYSFVLNTFTAPPSSTEQPQQQPDVTAVNMISKRLSTTSSDIFSTAKVKDEKTQKDPNAATSNNNSNTIKVTIHMDSLDLILNDDGRRLGTGRLSYGDLSVLLYPNTLKVSGKFGKFSLTDDTVTHDHDLLKDIGYNGSNTYLLTIDGDELGDFIYETFDRASDTFPGYDSRFYLHMGAFQFLFLDSAMTTLGFLSEFLEMKTVYDTAREAAAQQMQETETRMHYDITIKSPVVIFPVSDKEDTVIANLGEIRAANEFISVMRRKTGDLTAQAKEIPMIKILCGLYTISLQSRSMVKVRQEAEPYERILPIIDNLDITFDIQSPEKAAPEWGPATSIIGHISDVRMALTENQYKWLLDIYNRVMKILFPPDNNENHEEYQDDVSTSIYSSPSRQQQQQQLIRGNNEKAPIDEKKKKAPVTIQVDMVMDVKTVCLEILSGPDKDRKDWNKQCLARLAFNGTAMKLQTHSDASLLLEVQMNSITFTDTRFESKSQFKEVMSASHLEGSPQLQVFLRMPAQDEPKQIMFVRATVDSPKIVLSLDYVFLLLDFFMKPFAPEPTTEAQAFANAQRERLNRVTGGNRQQQRNSGRRKSIESNYKNKAEHSIASSNKNPKQEQQQQSQLHFDVNIVDVQVACLAKPETASSEAIIFSFKQLSAVQKDSLVCKLDRIGMVLCRMDVQDVSALPFVEEFDINLKMKTFSNMPGFDITEISIDVQPLIIRLSYNDAMIVIDIINKVISLMGTGNQKPPGASGYDDGSFSSTNNQHLTLPDDNNG</sequence>
<evidence type="ECO:0000256" key="2">
    <source>
        <dbReference type="ARBA" id="ARBA00022448"/>
    </source>
</evidence>
<dbReference type="GO" id="GO:0045053">
    <property type="term" value="P:protein retention in Golgi apparatus"/>
    <property type="evidence" value="ECO:0007669"/>
    <property type="project" value="TreeGrafter"/>
</dbReference>
<accession>A0A8H7VFD6</accession>
<keyword evidence="2" id="KW-0813">Transport</keyword>
<feature type="non-terminal residue" evidence="6">
    <location>
        <position position="1"/>
    </location>
</feature>
<feature type="region of interest" description="Disordered" evidence="4">
    <location>
        <begin position="1621"/>
        <end position="1667"/>
    </location>
</feature>
<feature type="region of interest" description="Disordered" evidence="4">
    <location>
        <begin position="1423"/>
        <end position="1460"/>
    </location>
</feature>
<dbReference type="Proteomes" id="UP000646827">
    <property type="component" value="Unassembled WGS sequence"/>
</dbReference>
<dbReference type="InterPro" id="IPR026847">
    <property type="entry name" value="VPS13"/>
</dbReference>
<dbReference type="InterPro" id="IPR026854">
    <property type="entry name" value="VPS13_N"/>
</dbReference>
<dbReference type="EMBL" id="JAEPRB010000229">
    <property type="protein sequence ID" value="KAG2218450.1"/>
    <property type="molecule type" value="Genomic_DNA"/>
</dbReference>
<gene>
    <name evidence="6" type="ORF">INT45_003637</name>
</gene>
<feature type="compositionally biased region" description="Polar residues" evidence="4">
    <location>
        <begin position="886"/>
        <end position="903"/>
    </location>
</feature>
<feature type="compositionally biased region" description="Polar residues" evidence="4">
    <location>
        <begin position="1430"/>
        <end position="1441"/>
    </location>
</feature>
<dbReference type="GO" id="GO:0045324">
    <property type="term" value="P:late endosome to vacuole transport"/>
    <property type="evidence" value="ECO:0007669"/>
    <property type="project" value="TreeGrafter"/>
</dbReference>
<feature type="domain" description="Chorein N-terminal" evidence="5">
    <location>
        <begin position="1"/>
        <end position="60"/>
    </location>
</feature>
<dbReference type="Pfam" id="PF12624">
    <property type="entry name" value="VPS13_N"/>
    <property type="match status" value="2"/>
</dbReference>
<evidence type="ECO:0000313" key="7">
    <source>
        <dbReference type="Proteomes" id="UP000646827"/>
    </source>
</evidence>
<reference evidence="6 7" key="1">
    <citation type="submission" date="2020-12" db="EMBL/GenBank/DDBJ databases">
        <title>Metabolic potential, ecology and presence of endohyphal bacteria is reflected in genomic diversity of Mucoromycotina.</title>
        <authorList>
            <person name="Muszewska A."/>
            <person name="Okrasinska A."/>
            <person name="Steczkiewicz K."/>
            <person name="Drgas O."/>
            <person name="Orlowska M."/>
            <person name="Perlinska-Lenart U."/>
            <person name="Aleksandrzak-Piekarczyk T."/>
            <person name="Szatraj K."/>
            <person name="Zielenkiewicz U."/>
            <person name="Pilsyk S."/>
            <person name="Malc E."/>
            <person name="Mieczkowski P."/>
            <person name="Kruszewska J.S."/>
            <person name="Biernat P."/>
            <person name="Pawlowska J."/>
        </authorList>
    </citation>
    <scope>NUCLEOTIDE SEQUENCE [LARGE SCALE GENOMIC DNA]</scope>
    <source>
        <strain evidence="6 7">CBS 142.35</strain>
    </source>
</reference>
<evidence type="ECO:0000259" key="5">
    <source>
        <dbReference type="Pfam" id="PF12624"/>
    </source>
</evidence>
<evidence type="ECO:0000256" key="4">
    <source>
        <dbReference type="SAM" id="MobiDB-lite"/>
    </source>
</evidence>
<evidence type="ECO:0000313" key="6">
    <source>
        <dbReference type="EMBL" id="KAG2218450.1"/>
    </source>
</evidence>
<comment type="similarity">
    <text evidence="1">Belongs to the VPS13 family.</text>
</comment>
<feature type="domain" description="Chorein N-terminal" evidence="5">
    <location>
        <begin position="69"/>
        <end position="835"/>
    </location>
</feature>
<proteinExistence type="inferred from homology"/>
<dbReference type="OrthoDB" id="428159at2759"/>
<feature type="compositionally biased region" description="Basic and acidic residues" evidence="4">
    <location>
        <begin position="1639"/>
        <end position="1651"/>
    </location>
</feature>
<evidence type="ECO:0000256" key="3">
    <source>
        <dbReference type="SAM" id="Coils"/>
    </source>
</evidence>